<organism evidence="1 2">
    <name type="scientific">Hymenobacter koreensis</name>
    <dbReference type="NCBI Taxonomy" id="1084523"/>
    <lineage>
        <taxon>Bacteria</taxon>
        <taxon>Pseudomonadati</taxon>
        <taxon>Bacteroidota</taxon>
        <taxon>Cytophagia</taxon>
        <taxon>Cytophagales</taxon>
        <taxon>Hymenobacteraceae</taxon>
        <taxon>Hymenobacter</taxon>
    </lineage>
</organism>
<evidence type="ECO:0008006" key="3">
    <source>
        <dbReference type="Google" id="ProtNLM"/>
    </source>
</evidence>
<reference evidence="2" key="1">
    <citation type="journal article" date="2019" name="Int. J. Syst. Evol. Microbiol.">
        <title>The Global Catalogue of Microorganisms (GCM) 10K type strain sequencing project: providing services to taxonomists for standard genome sequencing and annotation.</title>
        <authorList>
            <consortium name="The Broad Institute Genomics Platform"/>
            <consortium name="The Broad Institute Genome Sequencing Center for Infectious Disease"/>
            <person name="Wu L."/>
            <person name="Ma J."/>
        </authorList>
    </citation>
    <scope>NUCLEOTIDE SEQUENCE [LARGE SCALE GENOMIC DNA]</scope>
    <source>
        <strain evidence="2">JCM 17924</strain>
    </source>
</reference>
<dbReference type="InterPro" id="IPR027417">
    <property type="entry name" value="P-loop_NTPase"/>
</dbReference>
<keyword evidence="2" id="KW-1185">Reference proteome</keyword>
<comment type="caution">
    <text evidence="1">The sequence shown here is derived from an EMBL/GenBank/DDBJ whole genome shotgun (WGS) entry which is preliminary data.</text>
</comment>
<proteinExistence type="predicted"/>
<dbReference type="RefSeq" id="WP_345221014.1">
    <property type="nucleotide sequence ID" value="NZ_BAABHA010000001.1"/>
</dbReference>
<evidence type="ECO:0000313" key="2">
    <source>
        <dbReference type="Proteomes" id="UP001500454"/>
    </source>
</evidence>
<dbReference type="EMBL" id="BAABHA010000001">
    <property type="protein sequence ID" value="GAA4373812.1"/>
    <property type="molecule type" value="Genomic_DNA"/>
</dbReference>
<protein>
    <recommendedName>
        <fullName evidence="3">DUF2478 domain-containing protein</fullName>
    </recommendedName>
</protein>
<accession>A0ABP8IUG5</accession>
<gene>
    <name evidence="1" type="ORF">GCM10023186_04740</name>
</gene>
<dbReference type="Proteomes" id="UP001500454">
    <property type="component" value="Unassembled WGS sequence"/>
</dbReference>
<name>A0ABP8IUG5_9BACT</name>
<dbReference type="Gene3D" id="3.40.50.300">
    <property type="entry name" value="P-loop containing nucleotide triphosphate hydrolases"/>
    <property type="match status" value="1"/>
</dbReference>
<sequence length="155" mass="16766">MIIHLLSGPTRSGKTTRLSAWAATEPGVAGLLMPTVPGVGRLFQDVRTGLRWPTAARPGNWQAQCVGPHRFSAAGFAWANETLLGAASHPATRWLLIDEIGPLELRGLGLAPALGRVLSKAAYQPENVVLVVRAALLDTIVQEFNLRRWPCQPFL</sequence>
<evidence type="ECO:0000313" key="1">
    <source>
        <dbReference type="EMBL" id="GAA4373812.1"/>
    </source>
</evidence>